<dbReference type="NCBIfam" id="TIGR00710">
    <property type="entry name" value="efflux_Bcr_CflA"/>
    <property type="match status" value="1"/>
</dbReference>
<feature type="domain" description="Major facilitator superfamily (MFS) profile" evidence="9">
    <location>
        <begin position="26"/>
        <end position="410"/>
    </location>
</feature>
<evidence type="ECO:0000313" key="11">
    <source>
        <dbReference type="Proteomes" id="UP001107961"/>
    </source>
</evidence>
<dbReference type="InterPro" id="IPR036259">
    <property type="entry name" value="MFS_trans_sf"/>
</dbReference>
<organism evidence="10 11">
    <name type="scientific">Alloalcanivorax xenomutans</name>
    <dbReference type="NCBI Taxonomy" id="1094342"/>
    <lineage>
        <taxon>Bacteria</taxon>
        <taxon>Pseudomonadati</taxon>
        <taxon>Pseudomonadota</taxon>
        <taxon>Gammaproteobacteria</taxon>
        <taxon>Oceanospirillales</taxon>
        <taxon>Alcanivoracaceae</taxon>
        <taxon>Alloalcanivorax</taxon>
    </lineage>
</organism>
<evidence type="ECO:0000256" key="4">
    <source>
        <dbReference type="ARBA" id="ARBA00022475"/>
    </source>
</evidence>
<keyword evidence="4" id="KW-1003">Cell membrane</keyword>
<dbReference type="CDD" id="cd17320">
    <property type="entry name" value="MFS_MdfA_MDR_like"/>
    <property type="match status" value="1"/>
</dbReference>
<evidence type="ECO:0000256" key="2">
    <source>
        <dbReference type="ARBA" id="ARBA00006236"/>
    </source>
</evidence>
<dbReference type="Proteomes" id="UP001107961">
    <property type="component" value="Unassembled WGS sequence"/>
</dbReference>
<feature type="transmembrane region" description="Helical" evidence="8">
    <location>
        <begin position="357"/>
        <end position="377"/>
    </location>
</feature>
<dbReference type="PANTHER" id="PTHR23502:SF132">
    <property type="entry name" value="POLYAMINE TRANSPORTER 2-RELATED"/>
    <property type="match status" value="1"/>
</dbReference>
<dbReference type="RefSeq" id="WP_208611034.1">
    <property type="nucleotide sequence ID" value="NZ_CBDDTQ010000005.1"/>
</dbReference>
<dbReference type="InterPro" id="IPR020846">
    <property type="entry name" value="MFS_dom"/>
</dbReference>
<proteinExistence type="inferred from homology"/>
<dbReference type="InterPro" id="IPR011701">
    <property type="entry name" value="MFS"/>
</dbReference>
<comment type="subcellular location">
    <subcellularLocation>
        <location evidence="8">Cell inner membrane</location>
        <topology evidence="8">Multi-pass membrane protein</topology>
    </subcellularLocation>
    <subcellularLocation>
        <location evidence="1">Cell membrane</location>
        <topology evidence="1">Multi-pass membrane protein</topology>
    </subcellularLocation>
</comment>
<comment type="similarity">
    <text evidence="2 8">Belongs to the major facilitator superfamily. Bcr/CmlA family.</text>
</comment>
<keyword evidence="3 8" id="KW-0813">Transport</keyword>
<feature type="transmembrane region" description="Helical" evidence="8">
    <location>
        <begin position="26"/>
        <end position="50"/>
    </location>
</feature>
<feature type="transmembrane region" description="Helical" evidence="8">
    <location>
        <begin position="178"/>
        <end position="199"/>
    </location>
</feature>
<feature type="transmembrane region" description="Helical" evidence="8">
    <location>
        <begin position="92"/>
        <end position="111"/>
    </location>
</feature>
<feature type="transmembrane region" description="Helical" evidence="8">
    <location>
        <begin position="296"/>
        <end position="316"/>
    </location>
</feature>
<feature type="transmembrane region" description="Helical" evidence="8">
    <location>
        <begin position="230"/>
        <end position="255"/>
    </location>
</feature>
<accession>A0A9Q3W4M7</accession>
<evidence type="ECO:0000256" key="6">
    <source>
        <dbReference type="ARBA" id="ARBA00022989"/>
    </source>
</evidence>
<evidence type="ECO:0000313" key="10">
    <source>
        <dbReference type="EMBL" id="MCE7508615.1"/>
    </source>
</evidence>
<keyword evidence="7 8" id="KW-0472">Membrane</keyword>
<feature type="transmembrane region" description="Helical" evidence="8">
    <location>
        <begin position="383"/>
        <end position="403"/>
    </location>
</feature>
<dbReference type="GO" id="GO:1990961">
    <property type="term" value="P:xenobiotic detoxification by transmembrane export across the plasma membrane"/>
    <property type="evidence" value="ECO:0007669"/>
    <property type="project" value="InterPro"/>
</dbReference>
<dbReference type="InterPro" id="IPR005829">
    <property type="entry name" value="Sugar_transporter_CS"/>
</dbReference>
<name>A0A9Q3W4M7_9GAMM</name>
<feature type="transmembrane region" description="Helical" evidence="8">
    <location>
        <begin position="261"/>
        <end position="284"/>
    </location>
</feature>
<dbReference type="AlphaFoldDB" id="A0A9Q3W4M7"/>
<keyword evidence="8" id="KW-0997">Cell inner membrane</keyword>
<dbReference type="PROSITE" id="PS00216">
    <property type="entry name" value="SUGAR_TRANSPORT_1"/>
    <property type="match status" value="1"/>
</dbReference>
<dbReference type="SUPFAM" id="SSF103473">
    <property type="entry name" value="MFS general substrate transporter"/>
    <property type="match status" value="1"/>
</dbReference>
<reference evidence="10" key="1">
    <citation type="submission" date="2022-01" db="EMBL/GenBank/DDBJ databases">
        <authorList>
            <person name="Karlyshev A.V."/>
            <person name="Jaspars M."/>
        </authorList>
    </citation>
    <scope>NUCLEOTIDE SEQUENCE</scope>
    <source>
        <strain evidence="10">AGSA3-2</strain>
    </source>
</reference>
<evidence type="ECO:0000259" key="9">
    <source>
        <dbReference type="PROSITE" id="PS50850"/>
    </source>
</evidence>
<feature type="transmembrane region" description="Helical" evidence="8">
    <location>
        <begin position="150"/>
        <end position="172"/>
    </location>
</feature>
<dbReference type="GO" id="GO:0042910">
    <property type="term" value="F:xenobiotic transmembrane transporter activity"/>
    <property type="evidence" value="ECO:0007669"/>
    <property type="project" value="InterPro"/>
</dbReference>
<evidence type="ECO:0000256" key="5">
    <source>
        <dbReference type="ARBA" id="ARBA00022692"/>
    </source>
</evidence>
<feature type="transmembrane region" description="Helical" evidence="8">
    <location>
        <begin position="62"/>
        <end position="80"/>
    </location>
</feature>
<keyword evidence="5 8" id="KW-0812">Transmembrane</keyword>
<evidence type="ECO:0000256" key="1">
    <source>
        <dbReference type="ARBA" id="ARBA00004651"/>
    </source>
</evidence>
<evidence type="ECO:0000256" key="3">
    <source>
        <dbReference type="ARBA" id="ARBA00022448"/>
    </source>
</evidence>
<dbReference type="InterPro" id="IPR004812">
    <property type="entry name" value="Efflux_drug-R_Bcr/CmlA"/>
</dbReference>
<comment type="caution">
    <text evidence="10">The sequence shown here is derived from an EMBL/GenBank/DDBJ whole genome shotgun (WGS) entry which is preliminary data.</text>
</comment>
<evidence type="ECO:0000256" key="7">
    <source>
        <dbReference type="ARBA" id="ARBA00023136"/>
    </source>
</evidence>
<keyword evidence="11" id="KW-1185">Reference proteome</keyword>
<protein>
    <recommendedName>
        <fullName evidence="8">Bcr/CflA family efflux transporter</fullName>
    </recommendedName>
</protein>
<keyword evidence="6 8" id="KW-1133">Transmembrane helix</keyword>
<feature type="transmembrane region" description="Helical" evidence="8">
    <location>
        <begin position="322"/>
        <end position="345"/>
    </location>
</feature>
<evidence type="ECO:0000256" key="8">
    <source>
        <dbReference type="RuleBase" id="RU365088"/>
    </source>
</evidence>
<dbReference type="PROSITE" id="PS50850">
    <property type="entry name" value="MFS"/>
    <property type="match status" value="1"/>
</dbReference>
<dbReference type="PANTHER" id="PTHR23502">
    <property type="entry name" value="MAJOR FACILITATOR SUPERFAMILY"/>
    <property type="match status" value="1"/>
</dbReference>
<feature type="transmembrane region" description="Helical" evidence="8">
    <location>
        <begin position="117"/>
        <end position="138"/>
    </location>
</feature>
<dbReference type="EMBL" id="JAJVKT010000008">
    <property type="protein sequence ID" value="MCE7508615.1"/>
    <property type="molecule type" value="Genomic_DNA"/>
</dbReference>
<dbReference type="GO" id="GO:0005886">
    <property type="term" value="C:plasma membrane"/>
    <property type="evidence" value="ECO:0007669"/>
    <property type="project" value="UniProtKB-SubCell"/>
</dbReference>
<gene>
    <name evidence="10" type="ORF">LZG35_08195</name>
</gene>
<dbReference type="Pfam" id="PF07690">
    <property type="entry name" value="MFS_1"/>
    <property type="match status" value="1"/>
</dbReference>
<dbReference type="Gene3D" id="1.20.1720.10">
    <property type="entry name" value="Multidrug resistance protein D"/>
    <property type="match status" value="1"/>
</dbReference>
<sequence>MTGPMPERGEASVPSLETAREFSGNLLILLAGLAAIGTLSTNIILPSFASMASDIGVPARELGLLLSSFFAAFAAGQLLVGPLSDRYGRRPLVVLGLLVFIAGSLWCSRADNMNELILGRVIQALGVCAASVLSRAIARDLFDGEVLARALALTMVAMAAAPGFSPLLGGALEQALGWRANFLVVAVLGAILIPLYLSGAGETLPPSRRGHKALASAAPGYLRLLLDQRFLLPALAVSLVIGGLYGFFAAAPAILMGRLGLSALQLGGFFAATVFVVFAAGLLAPRFARRFGVVKVGLAGILVALISGLSLLPAIADGLIPFSLAITLFLFGMGLINPLGTALTLHPFPDRAGLASALLGCLQMSCAAAMTALASALPLPPVTALGTILATTSALAMAAFLLYRNRGAAS</sequence>
<dbReference type="GeneID" id="94686954"/>